<dbReference type="EMBL" id="MU394293">
    <property type="protein sequence ID" value="KAI6090033.1"/>
    <property type="molecule type" value="Genomic_DNA"/>
</dbReference>
<keyword evidence="2" id="KW-1185">Reference proteome</keyword>
<reference evidence="1 2" key="1">
    <citation type="journal article" date="2022" name="New Phytol.">
        <title>Ecological generalism drives hyperdiversity of secondary metabolite gene clusters in xylarialean endophytes.</title>
        <authorList>
            <person name="Franco M.E.E."/>
            <person name="Wisecaver J.H."/>
            <person name="Arnold A.E."/>
            <person name="Ju Y.M."/>
            <person name="Slot J.C."/>
            <person name="Ahrendt S."/>
            <person name="Moore L.P."/>
            <person name="Eastman K.E."/>
            <person name="Scott K."/>
            <person name="Konkel Z."/>
            <person name="Mondo S.J."/>
            <person name="Kuo A."/>
            <person name="Hayes R.D."/>
            <person name="Haridas S."/>
            <person name="Andreopoulos B."/>
            <person name="Riley R."/>
            <person name="LaButti K."/>
            <person name="Pangilinan J."/>
            <person name="Lipzen A."/>
            <person name="Amirebrahimi M."/>
            <person name="Yan J."/>
            <person name="Adam C."/>
            <person name="Keymanesh K."/>
            <person name="Ng V."/>
            <person name="Louie K."/>
            <person name="Northen T."/>
            <person name="Drula E."/>
            <person name="Henrissat B."/>
            <person name="Hsieh H.M."/>
            <person name="Youens-Clark K."/>
            <person name="Lutzoni F."/>
            <person name="Miadlikowska J."/>
            <person name="Eastwood D.C."/>
            <person name="Hamelin R.C."/>
            <person name="Grigoriev I.V."/>
            <person name="U'Ren J.M."/>
        </authorList>
    </citation>
    <scope>NUCLEOTIDE SEQUENCE [LARGE SCALE GENOMIC DNA]</scope>
    <source>
        <strain evidence="1 2">ER1909</strain>
    </source>
</reference>
<evidence type="ECO:0000313" key="1">
    <source>
        <dbReference type="EMBL" id="KAI6090033.1"/>
    </source>
</evidence>
<evidence type="ECO:0000313" key="2">
    <source>
        <dbReference type="Proteomes" id="UP001497680"/>
    </source>
</evidence>
<protein>
    <submittedName>
        <fullName evidence="1">Uncharacterized protein</fullName>
    </submittedName>
</protein>
<sequence length="347" mass="38800">MDFSDTPGYHGHTEIGLNGALIGISTIVCSLRVFVRLFITKSLGLDDVLAAIAYLALTALSVMDIIAVQFGSGTHIAFVPEDVISKYFELFSIESILYFWVIAMVRYSILAFIPRIAQDKTISRISWAVAVLIIAQTIVATVYRLTECEPFLDNFKSPTTPGSHCVGLARHTNMMIGHGIVGIVLDLILLVLPIYVICNKMMWSRRTLQIVLVLSIGIFAVATAIIRVCLFATINLKTDVTWKMPFLSIWTNLEAHVGLWCCCFPALQPLLRTFMPANQPRVVSAAYNNSPHARYISGTQDRSNTRKEYELNANRPYEMLNGSQRTIVLPDKVKEDTIRRDRDEPAV</sequence>
<accession>A0ACC0DBJ3</accession>
<dbReference type="Proteomes" id="UP001497680">
    <property type="component" value="Unassembled WGS sequence"/>
</dbReference>
<organism evidence="1 2">
    <name type="scientific">Hypoxylon rubiginosum</name>
    <dbReference type="NCBI Taxonomy" id="110542"/>
    <lineage>
        <taxon>Eukaryota</taxon>
        <taxon>Fungi</taxon>
        <taxon>Dikarya</taxon>
        <taxon>Ascomycota</taxon>
        <taxon>Pezizomycotina</taxon>
        <taxon>Sordariomycetes</taxon>
        <taxon>Xylariomycetidae</taxon>
        <taxon>Xylariales</taxon>
        <taxon>Hypoxylaceae</taxon>
        <taxon>Hypoxylon</taxon>
    </lineage>
</organism>
<name>A0ACC0DBJ3_9PEZI</name>
<comment type="caution">
    <text evidence="1">The sequence shown here is derived from an EMBL/GenBank/DDBJ whole genome shotgun (WGS) entry which is preliminary data.</text>
</comment>
<proteinExistence type="predicted"/>
<gene>
    <name evidence="1" type="ORF">F4821DRAFT_46905</name>
</gene>